<dbReference type="GO" id="GO:0043130">
    <property type="term" value="F:ubiquitin binding"/>
    <property type="evidence" value="ECO:0007669"/>
    <property type="project" value="TreeGrafter"/>
</dbReference>
<sequence>MLLVLMAYLGPYHNSVFTRVSEFALTVLMMLLASEDYMNQGAALLEDVKAYNYILRKDDAPASLDGVNLVTDTVSRLDVSAVPDSNPKPTAEQIPILGIVECKCGMPLCICEAPVPFRDAVTLPNKSTTTSTAQSNPKPKKTDTSLKNRGSTSNNKQLYDSAVSGLHFLVRLVIFFLVAGGCGLWSPNLSALVICTCTTFNLGQVTTSSLEKSQMDYEVNGEGLREAIKNGDTLAVKELLSKQLLPKQSSLLPKQFQCFDQLRAQLIKAVKAVIALAGVDANYCDKQGLSLLHLAALFNRTDIAFALMEYGASLDHRNLQGETPLDCAPATLQNKMRKKMEESEHLSPHHII</sequence>
<dbReference type="GO" id="GO:0033565">
    <property type="term" value="C:ESCRT-0 complex"/>
    <property type="evidence" value="ECO:0007669"/>
    <property type="project" value="TreeGrafter"/>
</dbReference>
<dbReference type="SUPFAM" id="SSF48403">
    <property type="entry name" value="Ankyrin repeat"/>
    <property type="match status" value="1"/>
</dbReference>
<dbReference type="GO" id="GO:0043328">
    <property type="term" value="P:protein transport to vacuole involved in ubiquitin-dependent protein catabolic process via the multivesicular body sorting pathway"/>
    <property type="evidence" value="ECO:0007669"/>
    <property type="project" value="TreeGrafter"/>
</dbReference>
<feature type="region of interest" description="Disordered" evidence="2">
    <location>
        <begin position="126"/>
        <end position="153"/>
    </location>
</feature>
<dbReference type="EMBL" id="SDRB02002394">
    <property type="protein sequence ID" value="THG19486.1"/>
    <property type="molecule type" value="Genomic_DNA"/>
</dbReference>
<dbReference type="PANTHER" id="PTHR47794">
    <property type="entry name" value="VACUOLAR PROTEIN SORTING-ASSOCIATED PROTEIN 27"/>
    <property type="match status" value="1"/>
</dbReference>
<evidence type="ECO:0000313" key="4">
    <source>
        <dbReference type="Proteomes" id="UP000306102"/>
    </source>
</evidence>
<feature type="compositionally biased region" description="Polar residues" evidence="2">
    <location>
        <begin position="126"/>
        <end position="137"/>
    </location>
</feature>
<dbReference type="PANTHER" id="PTHR47794:SF1">
    <property type="entry name" value="VACUOLAR PROTEIN SORTING-ASSOCIATED PROTEIN 27"/>
    <property type="match status" value="1"/>
</dbReference>
<accession>A0A4S4ETD7</accession>
<dbReference type="InterPro" id="IPR002110">
    <property type="entry name" value="Ankyrin_rpt"/>
</dbReference>
<dbReference type="Gene3D" id="1.25.40.20">
    <property type="entry name" value="Ankyrin repeat-containing domain"/>
    <property type="match status" value="1"/>
</dbReference>
<dbReference type="GO" id="GO:0032266">
    <property type="term" value="F:phosphatidylinositol-3-phosphate binding"/>
    <property type="evidence" value="ECO:0007669"/>
    <property type="project" value="TreeGrafter"/>
</dbReference>
<reference evidence="3 4" key="1">
    <citation type="journal article" date="2018" name="Proc. Natl. Acad. Sci. U.S.A.">
        <title>Draft genome sequence of Camellia sinensis var. sinensis provides insights into the evolution of the tea genome and tea quality.</title>
        <authorList>
            <person name="Wei C."/>
            <person name="Yang H."/>
            <person name="Wang S."/>
            <person name="Zhao J."/>
            <person name="Liu C."/>
            <person name="Gao L."/>
            <person name="Xia E."/>
            <person name="Lu Y."/>
            <person name="Tai Y."/>
            <person name="She G."/>
            <person name="Sun J."/>
            <person name="Cao H."/>
            <person name="Tong W."/>
            <person name="Gao Q."/>
            <person name="Li Y."/>
            <person name="Deng W."/>
            <person name="Jiang X."/>
            <person name="Wang W."/>
            <person name="Chen Q."/>
            <person name="Zhang S."/>
            <person name="Li H."/>
            <person name="Wu J."/>
            <person name="Wang P."/>
            <person name="Li P."/>
            <person name="Shi C."/>
            <person name="Zheng F."/>
            <person name="Jian J."/>
            <person name="Huang B."/>
            <person name="Shan D."/>
            <person name="Shi M."/>
            <person name="Fang C."/>
            <person name="Yue Y."/>
            <person name="Li F."/>
            <person name="Li D."/>
            <person name="Wei S."/>
            <person name="Han B."/>
            <person name="Jiang C."/>
            <person name="Yin Y."/>
            <person name="Xia T."/>
            <person name="Zhang Z."/>
            <person name="Bennetzen J.L."/>
            <person name="Zhao S."/>
            <person name="Wan X."/>
        </authorList>
    </citation>
    <scope>NUCLEOTIDE SEQUENCE [LARGE SCALE GENOMIC DNA]</scope>
    <source>
        <strain evidence="4">cv. Shuchazao</strain>
        <tissue evidence="3">Leaf</tissue>
    </source>
</reference>
<evidence type="ECO:0000256" key="1">
    <source>
        <dbReference type="PROSITE-ProRule" id="PRU00023"/>
    </source>
</evidence>
<dbReference type="Pfam" id="PF12796">
    <property type="entry name" value="Ank_2"/>
    <property type="match status" value="1"/>
</dbReference>
<dbReference type="InterPro" id="IPR036770">
    <property type="entry name" value="Ankyrin_rpt-contain_sf"/>
</dbReference>
<feature type="repeat" description="ANK" evidence="1">
    <location>
        <begin position="287"/>
        <end position="319"/>
    </location>
</feature>
<gene>
    <name evidence="3" type="ORF">TEA_007211</name>
</gene>
<organism evidence="3 4">
    <name type="scientific">Camellia sinensis var. sinensis</name>
    <name type="common">China tea</name>
    <dbReference type="NCBI Taxonomy" id="542762"/>
    <lineage>
        <taxon>Eukaryota</taxon>
        <taxon>Viridiplantae</taxon>
        <taxon>Streptophyta</taxon>
        <taxon>Embryophyta</taxon>
        <taxon>Tracheophyta</taxon>
        <taxon>Spermatophyta</taxon>
        <taxon>Magnoliopsida</taxon>
        <taxon>eudicotyledons</taxon>
        <taxon>Gunneridae</taxon>
        <taxon>Pentapetalae</taxon>
        <taxon>asterids</taxon>
        <taxon>Ericales</taxon>
        <taxon>Theaceae</taxon>
        <taxon>Camellia</taxon>
    </lineage>
</organism>
<name>A0A4S4ETD7_CAMSN</name>
<dbReference type="STRING" id="542762.A0A4S4ETD7"/>
<dbReference type="PROSITE" id="PS50088">
    <property type="entry name" value="ANK_REPEAT"/>
    <property type="match status" value="1"/>
</dbReference>
<dbReference type="GO" id="GO:0006623">
    <property type="term" value="P:protein targeting to vacuole"/>
    <property type="evidence" value="ECO:0007669"/>
    <property type="project" value="TreeGrafter"/>
</dbReference>
<dbReference type="PROSITE" id="PS50297">
    <property type="entry name" value="ANK_REP_REGION"/>
    <property type="match status" value="1"/>
</dbReference>
<proteinExistence type="predicted"/>
<comment type="caution">
    <text evidence="3">The sequence shown here is derived from an EMBL/GenBank/DDBJ whole genome shotgun (WGS) entry which is preliminary data.</text>
</comment>
<evidence type="ECO:0000256" key="2">
    <source>
        <dbReference type="SAM" id="MobiDB-lite"/>
    </source>
</evidence>
<dbReference type="AlphaFoldDB" id="A0A4S4ETD7"/>
<keyword evidence="4" id="KW-1185">Reference proteome</keyword>
<protein>
    <submittedName>
        <fullName evidence="3">Uncharacterized protein</fullName>
    </submittedName>
</protein>
<dbReference type="Proteomes" id="UP000306102">
    <property type="component" value="Unassembled WGS sequence"/>
</dbReference>
<keyword evidence="1" id="KW-0040">ANK repeat</keyword>
<evidence type="ECO:0000313" key="3">
    <source>
        <dbReference type="EMBL" id="THG19486.1"/>
    </source>
</evidence>